<protein>
    <submittedName>
        <fullName evidence="2">Uncharacterized protein</fullName>
    </submittedName>
</protein>
<evidence type="ECO:0000256" key="1">
    <source>
        <dbReference type="SAM" id="Phobius"/>
    </source>
</evidence>
<keyword evidence="1" id="KW-1133">Transmembrane helix</keyword>
<proteinExistence type="predicted"/>
<dbReference type="PANTHER" id="PTHR35895">
    <property type="entry name" value="CHROMOSOME 16, WHOLE GENOME SHOTGUN SEQUENCE"/>
    <property type="match status" value="1"/>
</dbReference>
<name>A0A7J6PTJ8_PEROL</name>
<evidence type="ECO:0000313" key="3">
    <source>
        <dbReference type="Proteomes" id="UP000574390"/>
    </source>
</evidence>
<organism evidence="2 3">
    <name type="scientific">Perkinsus olseni</name>
    <name type="common">Perkinsus atlanticus</name>
    <dbReference type="NCBI Taxonomy" id="32597"/>
    <lineage>
        <taxon>Eukaryota</taxon>
        <taxon>Sar</taxon>
        <taxon>Alveolata</taxon>
        <taxon>Perkinsozoa</taxon>
        <taxon>Perkinsea</taxon>
        <taxon>Perkinsida</taxon>
        <taxon>Perkinsidae</taxon>
        <taxon>Perkinsus</taxon>
    </lineage>
</organism>
<feature type="transmembrane region" description="Helical" evidence="1">
    <location>
        <begin position="305"/>
        <end position="328"/>
    </location>
</feature>
<dbReference type="Proteomes" id="UP000574390">
    <property type="component" value="Unassembled WGS sequence"/>
</dbReference>
<dbReference type="PANTHER" id="PTHR35895:SF1">
    <property type="entry name" value="LIPID-BINDING SERUM GLYCOPROTEIN C-TERMINAL DOMAIN-CONTAINING PROTEIN"/>
    <property type="match status" value="1"/>
</dbReference>
<dbReference type="GO" id="GO:0016020">
    <property type="term" value="C:membrane"/>
    <property type="evidence" value="ECO:0007669"/>
    <property type="project" value="TreeGrafter"/>
</dbReference>
<dbReference type="AlphaFoldDB" id="A0A7J6PTJ8"/>
<dbReference type="InterPro" id="IPR046368">
    <property type="entry name" value="Tag1"/>
</dbReference>
<reference evidence="2 3" key="1">
    <citation type="submission" date="2020-04" db="EMBL/GenBank/DDBJ databases">
        <title>Perkinsus olseni comparative genomics.</title>
        <authorList>
            <person name="Bogema D.R."/>
        </authorList>
    </citation>
    <scope>NUCLEOTIDE SEQUENCE [LARGE SCALE GENOMIC DNA]</scope>
    <source>
        <strain evidence="2">ATCC PRA-205</strain>
    </source>
</reference>
<comment type="caution">
    <text evidence="2">The sequence shown here is derived from an EMBL/GenBank/DDBJ whole genome shotgun (WGS) entry which is preliminary data.</text>
</comment>
<dbReference type="InterPro" id="IPR022185">
    <property type="entry name" value="DUF3712"/>
</dbReference>
<evidence type="ECO:0000313" key="2">
    <source>
        <dbReference type="EMBL" id="KAF4699332.1"/>
    </source>
</evidence>
<accession>A0A7J6PTJ8</accession>
<dbReference type="Pfam" id="PF12505">
    <property type="entry name" value="DUF3712"/>
    <property type="match status" value="1"/>
</dbReference>
<keyword evidence="1" id="KW-0472">Membrane</keyword>
<dbReference type="EMBL" id="JABANM010034638">
    <property type="protein sequence ID" value="KAF4699332.1"/>
    <property type="molecule type" value="Genomic_DNA"/>
</dbReference>
<sequence>MKREWHEMDIIGKRCGHTKKRDGHARICELVFRIDDVTKYKVGQSIKPPTKLVELFNYQVNDDTGGVLNDCLTTNEANCDVDLLHEKLLPAKYPDLFDQEGGIVIKAQVDLREAKALLAPFEGVSVEGDELGFRIQDAVDFEEGEDMKSKPTWRGNYRIQVVAYPGGHPGHAASQKGLAVYIHILGRRGIEKAPKSLKLTVTVVNYKKLGNSITWTGTFLPDGDEAVDSWGPNRLLSVVDLRDKKNGWLGTKGTLSKTEHPPAAELEEGIRSGSDEKVLAGAGVLAADAPAKRYCCGKLSRKQFIWLWIIIVILMILIIVAVLLILFVGGRAMAQSGLNSSVVNLNELAIRDPVECGGNDASAALCLDSTMKISVKSDSMSSTILPSRNDIYINSKQLGYVYLPRMDVAGHATTQFTNDATLYVTDRAVFDEFGVDVMLKDTVSLNMKGKMDVKGLGITFKGLNFDKSVSMSGFNNFTNVMGKSTTAIQFFPPDDELKKKYWTDVPGVIQAQFGYSGVEVPNPTVITIPNVGNVTGDLYYKNTPVGVSVAVNGTSLIAKSMSYVKNMVVIQIRNETLNIVNEMAAKLLSGQEVILLLHGTSTSNSIWTNAVKSMYMPTNATPPASS</sequence>
<keyword evidence="1" id="KW-0812">Transmembrane</keyword>
<gene>
    <name evidence="2" type="ORF">FOZ62_023027</name>
</gene>